<accession>A0A3S4ZJX1</accession>
<gene>
    <name evidence="1" type="ORF">PXEA_LOCUS6871</name>
</gene>
<sequence>MRDTEARATLKLKSNLLNAVEGRGEAHQTSGSDETVLVGLAQSNTTAEPNYNHLGFRVIPSSRQQAARVGQTELARSQTPPRIGRIVGPQVGVRLQPYSFIDGIRRRRARVDQDTKARQPQTRIRRVTWQQFHNPLDLSPCFTKPVYASSADLASGSHNTPRTHQQRDLAESMIAVCAV</sequence>
<organism evidence="1 2">
    <name type="scientific">Protopolystoma xenopodis</name>
    <dbReference type="NCBI Taxonomy" id="117903"/>
    <lineage>
        <taxon>Eukaryota</taxon>
        <taxon>Metazoa</taxon>
        <taxon>Spiralia</taxon>
        <taxon>Lophotrochozoa</taxon>
        <taxon>Platyhelminthes</taxon>
        <taxon>Monogenea</taxon>
        <taxon>Polyopisthocotylea</taxon>
        <taxon>Polystomatidea</taxon>
        <taxon>Polystomatidae</taxon>
        <taxon>Protopolystoma</taxon>
    </lineage>
</organism>
<reference evidence="1" key="1">
    <citation type="submission" date="2018-11" db="EMBL/GenBank/DDBJ databases">
        <authorList>
            <consortium name="Pathogen Informatics"/>
        </authorList>
    </citation>
    <scope>NUCLEOTIDE SEQUENCE</scope>
</reference>
<dbReference type="Proteomes" id="UP000784294">
    <property type="component" value="Unassembled WGS sequence"/>
</dbReference>
<comment type="caution">
    <text evidence="1">The sequence shown here is derived from an EMBL/GenBank/DDBJ whole genome shotgun (WGS) entry which is preliminary data.</text>
</comment>
<evidence type="ECO:0000313" key="1">
    <source>
        <dbReference type="EMBL" id="VEL13431.1"/>
    </source>
</evidence>
<name>A0A3S4ZJX1_9PLAT</name>
<evidence type="ECO:0000313" key="2">
    <source>
        <dbReference type="Proteomes" id="UP000784294"/>
    </source>
</evidence>
<protein>
    <submittedName>
        <fullName evidence="1">Uncharacterized protein</fullName>
    </submittedName>
</protein>
<dbReference type="EMBL" id="CAAALY010017757">
    <property type="protein sequence ID" value="VEL13431.1"/>
    <property type="molecule type" value="Genomic_DNA"/>
</dbReference>
<proteinExistence type="predicted"/>
<keyword evidence="2" id="KW-1185">Reference proteome</keyword>
<dbReference type="AlphaFoldDB" id="A0A3S4ZJX1"/>